<dbReference type="EMBL" id="QMQV01000075">
    <property type="protein sequence ID" value="RLE48445.1"/>
    <property type="molecule type" value="Genomic_DNA"/>
</dbReference>
<proteinExistence type="predicted"/>
<dbReference type="SUPFAM" id="SSF88723">
    <property type="entry name" value="PIN domain-like"/>
    <property type="match status" value="1"/>
</dbReference>
<evidence type="ECO:0000313" key="9">
    <source>
        <dbReference type="Proteomes" id="UP000278475"/>
    </source>
</evidence>
<dbReference type="GO" id="GO:0016787">
    <property type="term" value="F:hydrolase activity"/>
    <property type="evidence" value="ECO:0007669"/>
    <property type="project" value="UniProtKB-KW"/>
</dbReference>
<sequence>MEEVLYDTSYLIEEYRHGVRELDGYTTVLNIVEFPKALGIRRLKVIYPSVEDFDEAIKVSKDLLKIGKPLPAVDILIAAIALKRALTLKTRDEHFKLVKEVRPYLKLELL</sequence>
<protein>
    <submittedName>
        <fullName evidence="6">Type II toxin-antitoxin system VapC family toxin</fullName>
    </submittedName>
</protein>
<dbReference type="EMBL" id="QMQX01000058">
    <property type="protein sequence ID" value="RLE52313.1"/>
    <property type="molecule type" value="Genomic_DNA"/>
</dbReference>
<organism evidence="6 9">
    <name type="scientific">Thermoproteota archaeon</name>
    <dbReference type="NCBI Taxonomy" id="2056631"/>
    <lineage>
        <taxon>Archaea</taxon>
        <taxon>Thermoproteota</taxon>
    </lineage>
</organism>
<dbReference type="InterPro" id="IPR029060">
    <property type="entry name" value="PIN-like_dom_sf"/>
</dbReference>
<comment type="caution">
    <text evidence="6">The sequence shown here is derived from an EMBL/GenBank/DDBJ whole genome shotgun (WGS) entry which is preliminary data.</text>
</comment>
<dbReference type="PANTHER" id="PTHR42740:SF1">
    <property type="entry name" value="RIBONUCLEASE VAPC3"/>
    <property type="match status" value="1"/>
</dbReference>
<dbReference type="PANTHER" id="PTHR42740">
    <property type="entry name" value="RIBONUCLEASE VAPC3"/>
    <property type="match status" value="1"/>
</dbReference>
<name>A0A497EM95_9CREN</name>
<evidence type="ECO:0000256" key="2">
    <source>
        <dbReference type="ARBA" id="ARBA00022722"/>
    </source>
</evidence>
<evidence type="ECO:0000256" key="1">
    <source>
        <dbReference type="ARBA" id="ARBA00022649"/>
    </source>
</evidence>
<evidence type="ECO:0000256" key="4">
    <source>
        <dbReference type="ARBA" id="ARBA00022801"/>
    </source>
</evidence>
<dbReference type="InterPro" id="IPR051749">
    <property type="entry name" value="PINc/VapC_TA_RNase"/>
</dbReference>
<dbReference type="Proteomes" id="UP000278475">
    <property type="component" value="Unassembled WGS sequence"/>
</dbReference>
<reference evidence="8 9" key="1">
    <citation type="submission" date="2018-06" db="EMBL/GenBank/DDBJ databases">
        <title>Extensive metabolic versatility and redundancy in microbially diverse, dynamic hydrothermal sediments.</title>
        <authorList>
            <person name="Dombrowski N."/>
            <person name="Teske A."/>
            <person name="Baker B.J."/>
        </authorList>
    </citation>
    <scope>NUCLEOTIDE SEQUENCE [LARGE SCALE GENOMIC DNA]</scope>
    <source>
        <strain evidence="7">B34_G17</strain>
        <strain evidence="6">B66_G16</strain>
    </source>
</reference>
<dbReference type="Proteomes" id="UP000272051">
    <property type="component" value="Unassembled WGS sequence"/>
</dbReference>
<dbReference type="GO" id="GO:0046872">
    <property type="term" value="F:metal ion binding"/>
    <property type="evidence" value="ECO:0007669"/>
    <property type="project" value="UniProtKB-KW"/>
</dbReference>
<evidence type="ECO:0000256" key="3">
    <source>
        <dbReference type="ARBA" id="ARBA00022723"/>
    </source>
</evidence>
<evidence type="ECO:0000313" key="7">
    <source>
        <dbReference type="EMBL" id="RLE52313.1"/>
    </source>
</evidence>
<keyword evidence="4" id="KW-0378">Hydrolase</keyword>
<keyword evidence="3" id="KW-0479">Metal-binding</keyword>
<keyword evidence="2" id="KW-0540">Nuclease</keyword>
<dbReference type="Gene3D" id="3.40.50.1010">
    <property type="entry name" value="5'-nuclease"/>
    <property type="match status" value="1"/>
</dbReference>
<keyword evidence="1" id="KW-1277">Toxin-antitoxin system</keyword>
<evidence type="ECO:0000256" key="5">
    <source>
        <dbReference type="ARBA" id="ARBA00022842"/>
    </source>
</evidence>
<dbReference type="AlphaFoldDB" id="A0A497EM95"/>
<accession>A0A497EM95</accession>
<gene>
    <name evidence="6" type="ORF">DRJ31_07275</name>
    <name evidence="7" type="ORF">DRJ33_04100</name>
</gene>
<evidence type="ECO:0000313" key="6">
    <source>
        <dbReference type="EMBL" id="RLE48445.1"/>
    </source>
</evidence>
<evidence type="ECO:0000313" key="8">
    <source>
        <dbReference type="Proteomes" id="UP000272051"/>
    </source>
</evidence>
<dbReference type="GO" id="GO:0004540">
    <property type="term" value="F:RNA nuclease activity"/>
    <property type="evidence" value="ECO:0007669"/>
    <property type="project" value="TreeGrafter"/>
</dbReference>
<keyword evidence="5" id="KW-0460">Magnesium</keyword>